<dbReference type="InterPro" id="IPR012223">
    <property type="entry name" value="TEII"/>
</dbReference>
<dbReference type="EMBL" id="BAABIS010000001">
    <property type="protein sequence ID" value="GAA4834606.1"/>
    <property type="molecule type" value="Genomic_DNA"/>
</dbReference>
<gene>
    <name evidence="4" type="ORF">GCM10023235_06490</name>
</gene>
<accession>A0ABP9DFG2</accession>
<dbReference type="PANTHER" id="PTHR11487">
    <property type="entry name" value="THIOESTERASE"/>
    <property type="match status" value="1"/>
</dbReference>
<comment type="similarity">
    <text evidence="1">Belongs to the thioesterase family.</text>
</comment>
<comment type="caution">
    <text evidence="4">The sequence shown here is derived from an EMBL/GenBank/DDBJ whole genome shotgun (WGS) entry which is preliminary data.</text>
</comment>
<dbReference type="Proteomes" id="UP001501752">
    <property type="component" value="Unassembled WGS sequence"/>
</dbReference>
<evidence type="ECO:0000256" key="2">
    <source>
        <dbReference type="ARBA" id="ARBA00022801"/>
    </source>
</evidence>
<dbReference type="PANTHER" id="PTHR11487:SF0">
    <property type="entry name" value="S-ACYL FATTY ACID SYNTHASE THIOESTERASE, MEDIUM CHAIN"/>
    <property type="match status" value="1"/>
</dbReference>
<dbReference type="Pfam" id="PF00975">
    <property type="entry name" value="Thioesterase"/>
    <property type="match status" value="1"/>
</dbReference>
<evidence type="ECO:0000256" key="1">
    <source>
        <dbReference type="ARBA" id="ARBA00007169"/>
    </source>
</evidence>
<dbReference type="InterPro" id="IPR020802">
    <property type="entry name" value="TesA-like"/>
</dbReference>
<keyword evidence="2 4" id="KW-0378">Hydrolase</keyword>
<evidence type="ECO:0000313" key="5">
    <source>
        <dbReference type="Proteomes" id="UP001501752"/>
    </source>
</evidence>
<dbReference type="SUPFAM" id="SSF53474">
    <property type="entry name" value="alpha/beta-Hydrolases"/>
    <property type="match status" value="1"/>
</dbReference>
<dbReference type="InterPro" id="IPR001031">
    <property type="entry name" value="Thioesterase"/>
</dbReference>
<dbReference type="SMART" id="SM00824">
    <property type="entry name" value="PKS_TE"/>
    <property type="match status" value="1"/>
</dbReference>
<dbReference type="GO" id="GO:0016787">
    <property type="term" value="F:hydrolase activity"/>
    <property type="evidence" value="ECO:0007669"/>
    <property type="project" value="UniProtKB-KW"/>
</dbReference>
<evidence type="ECO:0000259" key="3">
    <source>
        <dbReference type="SMART" id="SM00824"/>
    </source>
</evidence>
<organism evidence="4 5">
    <name type="scientific">Kitasatospora terrestris</name>
    <dbReference type="NCBI Taxonomy" id="258051"/>
    <lineage>
        <taxon>Bacteria</taxon>
        <taxon>Bacillati</taxon>
        <taxon>Actinomycetota</taxon>
        <taxon>Actinomycetes</taxon>
        <taxon>Kitasatosporales</taxon>
        <taxon>Streptomycetaceae</taxon>
        <taxon>Kitasatospora</taxon>
    </lineage>
</organism>
<name>A0ABP9DFG2_9ACTN</name>
<dbReference type="InterPro" id="IPR029058">
    <property type="entry name" value="AB_hydrolase_fold"/>
</dbReference>
<dbReference type="Gene3D" id="3.40.50.1820">
    <property type="entry name" value="alpha/beta hydrolase"/>
    <property type="match status" value="1"/>
</dbReference>
<sequence length="254" mass="27305">MSSIGQQDPAVVRPRILPGARRTLVCLGFCGGGAGAYLPWADTLAPDTELAVVCYPGREGRFAEEFLQDWDELAEDAVRAVGSVAAERPYVLFGHSMGGWMAFDVASRIQDRGGPAPQALVVSSANAPSRGLTPQDMFPSQRDSDAGLLEWMRTFGLIPAHVLGDPDLRAMAVELMRADLVVRDTFRHRGAASVGMPLQVLRGADDPVIDPDTVGQWRALATGDYRHDVLPGGHFYTPEVWAGLPSRITALGVV</sequence>
<protein>
    <submittedName>
        <fullName evidence="4">Alpha/beta fold hydrolase</fullName>
    </submittedName>
</protein>
<keyword evidence="5" id="KW-1185">Reference proteome</keyword>
<reference evidence="5" key="1">
    <citation type="journal article" date="2019" name="Int. J. Syst. Evol. Microbiol.">
        <title>The Global Catalogue of Microorganisms (GCM) 10K type strain sequencing project: providing services to taxonomists for standard genome sequencing and annotation.</title>
        <authorList>
            <consortium name="The Broad Institute Genomics Platform"/>
            <consortium name="The Broad Institute Genome Sequencing Center for Infectious Disease"/>
            <person name="Wu L."/>
            <person name="Ma J."/>
        </authorList>
    </citation>
    <scope>NUCLEOTIDE SEQUENCE [LARGE SCALE GENOMIC DNA]</scope>
    <source>
        <strain evidence="5">JCM 13006</strain>
    </source>
</reference>
<proteinExistence type="inferred from homology"/>
<feature type="domain" description="Thioesterase TesA-like" evidence="3">
    <location>
        <begin position="25"/>
        <end position="235"/>
    </location>
</feature>
<evidence type="ECO:0000313" key="4">
    <source>
        <dbReference type="EMBL" id="GAA4834606.1"/>
    </source>
</evidence>
<dbReference type="RefSeq" id="WP_345695215.1">
    <property type="nucleotide sequence ID" value="NZ_BAABIS010000001.1"/>
</dbReference>